<evidence type="ECO:0000313" key="9">
    <source>
        <dbReference type="EMBL" id="QDU86567.1"/>
    </source>
</evidence>
<dbReference type="EMBL" id="CP036290">
    <property type="protein sequence ID" value="QDU86567.1"/>
    <property type="molecule type" value="Genomic_DNA"/>
</dbReference>
<feature type="chain" id="PRO_5021853663" evidence="7">
    <location>
        <begin position="27"/>
        <end position="854"/>
    </location>
</feature>
<keyword evidence="5 6" id="KW-0472">Membrane</keyword>
<dbReference type="Proteomes" id="UP000319342">
    <property type="component" value="Chromosome"/>
</dbReference>
<evidence type="ECO:0000256" key="4">
    <source>
        <dbReference type="ARBA" id="ARBA00022989"/>
    </source>
</evidence>
<keyword evidence="10" id="KW-1185">Reference proteome</keyword>
<feature type="transmembrane region" description="Helical" evidence="6">
    <location>
        <begin position="647"/>
        <end position="667"/>
    </location>
</feature>
<dbReference type="Pfam" id="PF02683">
    <property type="entry name" value="DsbD_TM"/>
    <property type="match status" value="1"/>
</dbReference>
<gene>
    <name evidence="9" type="primary">dsbD</name>
    <name evidence="9" type="ORF">Pla163_37180</name>
</gene>
<dbReference type="EC" id="1.8.1.8" evidence="9"/>
<evidence type="ECO:0000256" key="6">
    <source>
        <dbReference type="SAM" id="Phobius"/>
    </source>
</evidence>
<evidence type="ECO:0000313" key="10">
    <source>
        <dbReference type="Proteomes" id="UP000319342"/>
    </source>
</evidence>
<keyword evidence="3" id="KW-0201">Cytochrome c-type biogenesis</keyword>
<name>A0A518D518_9BACT</name>
<dbReference type="OrthoDB" id="9811036at2"/>
<evidence type="ECO:0000256" key="2">
    <source>
        <dbReference type="ARBA" id="ARBA00022692"/>
    </source>
</evidence>
<keyword evidence="7" id="KW-0732">Signal</keyword>
<dbReference type="GO" id="GO:0016020">
    <property type="term" value="C:membrane"/>
    <property type="evidence" value="ECO:0007669"/>
    <property type="project" value="UniProtKB-SubCell"/>
</dbReference>
<evidence type="ECO:0000256" key="7">
    <source>
        <dbReference type="SAM" id="SignalP"/>
    </source>
</evidence>
<reference evidence="9 10" key="1">
    <citation type="submission" date="2019-02" db="EMBL/GenBank/DDBJ databases">
        <title>Deep-cultivation of Planctomycetes and their phenomic and genomic characterization uncovers novel biology.</title>
        <authorList>
            <person name="Wiegand S."/>
            <person name="Jogler M."/>
            <person name="Boedeker C."/>
            <person name="Pinto D."/>
            <person name="Vollmers J."/>
            <person name="Rivas-Marin E."/>
            <person name="Kohn T."/>
            <person name="Peeters S.H."/>
            <person name="Heuer A."/>
            <person name="Rast P."/>
            <person name="Oberbeckmann S."/>
            <person name="Bunk B."/>
            <person name="Jeske O."/>
            <person name="Meyerdierks A."/>
            <person name="Storesund J.E."/>
            <person name="Kallscheuer N."/>
            <person name="Luecker S."/>
            <person name="Lage O.M."/>
            <person name="Pohl T."/>
            <person name="Merkel B.J."/>
            <person name="Hornburger P."/>
            <person name="Mueller R.-W."/>
            <person name="Bruemmer F."/>
            <person name="Labrenz M."/>
            <person name="Spormann A.M."/>
            <person name="Op den Camp H."/>
            <person name="Overmann J."/>
            <person name="Amann R."/>
            <person name="Jetten M.S.M."/>
            <person name="Mascher T."/>
            <person name="Medema M.H."/>
            <person name="Devos D.P."/>
            <person name="Kaster A.-K."/>
            <person name="Ovreas L."/>
            <person name="Rohde M."/>
            <person name="Galperin M.Y."/>
            <person name="Jogler C."/>
        </authorList>
    </citation>
    <scope>NUCLEOTIDE SEQUENCE [LARGE SCALE GENOMIC DNA]</scope>
    <source>
        <strain evidence="9 10">Pla163</strain>
    </source>
</reference>
<dbReference type="PANTHER" id="PTHR32234:SF0">
    <property type="entry name" value="THIOL:DISULFIDE INTERCHANGE PROTEIN DSBD"/>
    <property type="match status" value="1"/>
</dbReference>
<dbReference type="RefSeq" id="WP_145192049.1">
    <property type="nucleotide sequence ID" value="NZ_CP036290.1"/>
</dbReference>
<evidence type="ECO:0000259" key="8">
    <source>
        <dbReference type="Pfam" id="PF02683"/>
    </source>
</evidence>
<feature type="domain" description="Cytochrome C biogenesis protein transmembrane" evidence="8">
    <location>
        <begin position="477"/>
        <end position="701"/>
    </location>
</feature>
<keyword evidence="2 6" id="KW-0812">Transmembrane</keyword>
<dbReference type="GO" id="GO:0045454">
    <property type="term" value="P:cell redox homeostasis"/>
    <property type="evidence" value="ECO:0007669"/>
    <property type="project" value="TreeGrafter"/>
</dbReference>
<organism evidence="9 10">
    <name type="scientific">Rohdeia mirabilis</name>
    <dbReference type="NCBI Taxonomy" id="2528008"/>
    <lineage>
        <taxon>Bacteria</taxon>
        <taxon>Pseudomonadati</taxon>
        <taxon>Planctomycetota</taxon>
        <taxon>Planctomycetia</taxon>
        <taxon>Planctomycetia incertae sedis</taxon>
        <taxon>Rohdeia</taxon>
    </lineage>
</organism>
<feature type="signal peptide" evidence="7">
    <location>
        <begin position="1"/>
        <end position="26"/>
    </location>
</feature>
<keyword evidence="4 6" id="KW-1133">Transmembrane helix</keyword>
<dbReference type="AlphaFoldDB" id="A0A518D518"/>
<proteinExistence type="predicted"/>
<keyword evidence="9" id="KW-0560">Oxidoreductase</keyword>
<evidence type="ECO:0000256" key="1">
    <source>
        <dbReference type="ARBA" id="ARBA00004141"/>
    </source>
</evidence>
<evidence type="ECO:0000256" key="3">
    <source>
        <dbReference type="ARBA" id="ARBA00022748"/>
    </source>
</evidence>
<protein>
    <submittedName>
        <fullName evidence="9">Thiol:disulfide interchange protein DsbD</fullName>
        <ecNumber evidence="9">1.8.1.8</ecNumber>
    </submittedName>
</protein>
<accession>A0A518D518</accession>
<feature type="transmembrane region" description="Helical" evidence="6">
    <location>
        <begin position="560"/>
        <end position="588"/>
    </location>
</feature>
<dbReference type="InterPro" id="IPR003834">
    <property type="entry name" value="Cyt_c_assmbl_TM_dom"/>
</dbReference>
<sequence length="854" mass="88886" precursor="true">MSPSTTWARPALAATAFATFVASALALGSEPSAVIEPTHWTASVQVPVGTELFHRVVDGEVRVILEVDVDDGFHVYHPVAGPGFALPTQVTFTAPGVTFGDAVFPVPDVEVQKGLGSKAMPDTFVWGHHGTFHVLATGTFDDAAGAEALDASDVTYELEGQVCDVNGCVTWEDGYESEGDGAGDEVVDALFADTDWEGLYTGWPYPLAALESEVMRAVNTAGADPDEVLAAGIAAARGDGAPTPAAVQEAPAAKAPKPFTPGGSNFGGLGGSSNNAHAEFYHRVVGDQIHGVFVFEVDEGSHLYHPFVGPGIAQPTVVTLEAAAVRWNDVVFPEPEAEPQKGLGADGADAFVWAHHGTFAAYVTGTVAQDARAPGPDDIAITIEGQTCDEKGCVTYHEDLSSEGDGAGDAEIDALFAGADWDALYANWPLDLATREAATYVELGLTAPAIEKGVVEPAEPAEGGDGTGDEEGDGLLQLLLLAIGGGLFALVMPCTYPMIPITISYFTKQAEARNGHVWPLALVYGGGIVGMFTSIGLIVLLFDVFADALGLAKGDAGSAIIRFAVSGGFNLAIGVMFLYFALVLFGAINLNPPQWAMGLVGKAQGKGGIGGLFMMGALLVVTSFTCTGPFVGSILGTAAQQGGTRVLLGMFVFGLTLATPFVLLSLVPGRVSTMPKAGAWMNTVKIALGFVEIAAALKFFSNVDLAWNWGILPRELFLWMWAMLALITAAFLFGFIKVKGESGEIGPGRMAVASAFAVLAAYFGYGAMGNQLGGAMTALAPPYSNRVVNNPKIDEIERTLESIKRALSQGGDGATSFGDLKESGPVVIVDDLEAAAQKAQELGRGLLINFTGHI</sequence>
<feature type="transmembrane region" description="Helical" evidence="6">
    <location>
        <begin position="517"/>
        <end position="540"/>
    </location>
</feature>
<feature type="transmembrane region" description="Helical" evidence="6">
    <location>
        <begin position="475"/>
        <end position="496"/>
    </location>
</feature>
<feature type="transmembrane region" description="Helical" evidence="6">
    <location>
        <begin position="609"/>
        <end position="635"/>
    </location>
</feature>
<dbReference type="GO" id="GO:0017004">
    <property type="term" value="P:cytochrome complex assembly"/>
    <property type="evidence" value="ECO:0007669"/>
    <property type="project" value="UniProtKB-KW"/>
</dbReference>
<evidence type="ECO:0000256" key="5">
    <source>
        <dbReference type="ARBA" id="ARBA00023136"/>
    </source>
</evidence>
<feature type="transmembrane region" description="Helical" evidence="6">
    <location>
        <begin position="750"/>
        <end position="768"/>
    </location>
</feature>
<comment type="subcellular location">
    <subcellularLocation>
        <location evidence="1">Membrane</location>
        <topology evidence="1">Multi-pass membrane protein</topology>
    </subcellularLocation>
</comment>
<feature type="transmembrane region" description="Helical" evidence="6">
    <location>
        <begin position="717"/>
        <end position="738"/>
    </location>
</feature>
<dbReference type="GO" id="GO:0047134">
    <property type="term" value="F:protein-disulfide reductase [NAD(P)H] activity"/>
    <property type="evidence" value="ECO:0007669"/>
    <property type="project" value="UniProtKB-EC"/>
</dbReference>
<dbReference type="PANTHER" id="PTHR32234">
    <property type="entry name" value="THIOL:DISULFIDE INTERCHANGE PROTEIN DSBD"/>
    <property type="match status" value="1"/>
</dbReference>